<protein>
    <submittedName>
        <fullName evidence="2">Uncharacterized protein</fullName>
    </submittedName>
</protein>
<dbReference type="EMBL" id="JACEZS010000013">
    <property type="protein sequence ID" value="MBA5606792.1"/>
    <property type="molecule type" value="Genomic_DNA"/>
</dbReference>
<organism evidence="2 3">
    <name type="scientific">Rugamonas fusca</name>
    <dbReference type="NCBI Taxonomy" id="2758568"/>
    <lineage>
        <taxon>Bacteria</taxon>
        <taxon>Pseudomonadati</taxon>
        <taxon>Pseudomonadota</taxon>
        <taxon>Betaproteobacteria</taxon>
        <taxon>Burkholderiales</taxon>
        <taxon>Oxalobacteraceae</taxon>
        <taxon>Telluria group</taxon>
        <taxon>Rugamonas</taxon>
    </lineage>
</organism>
<comment type="caution">
    <text evidence="2">The sequence shown here is derived from an EMBL/GenBank/DDBJ whole genome shotgun (WGS) entry which is preliminary data.</text>
</comment>
<keyword evidence="3" id="KW-1185">Reference proteome</keyword>
<proteinExistence type="predicted"/>
<evidence type="ECO:0000313" key="2">
    <source>
        <dbReference type="EMBL" id="MBA5606792.1"/>
    </source>
</evidence>
<gene>
    <name evidence="2" type="ORF">H3H36_15655</name>
</gene>
<evidence type="ECO:0000313" key="3">
    <source>
        <dbReference type="Proteomes" id="UP000566711"/>
    </source>
</evidence>
<evidence type="ECO:0000256" key="1">
    <source>
        <dbReference type="SAM" id="Phobius"/>
    </source>
</evidence>
<accession>A0A7W2EJ83</accession>
<dbReference type="AlphaFoldDB" id="A0A7W2EJ83"/>
<keyword evidence="1" id="KW-0812">Transmembrane</keyword>
<keyword evidence="1" id="KW-0472">Membrane</keyword>
<dbReference type="RefSeq" id="WP_182219027.1">
    <property type="nucleotide sequence ID" value="NZ_JACEZS010000013.1"/>
</dbReference>
<reference evidence="2 3" key="1">
    <citation type="submission" date="2020-07" db="EMBL/GenBank/DDBJ databases">
        <title>Novel species isolated from subtropical streams in China.</title>
        <authorList>
            <person name="Lu H."/>
        </authorList>
    </citation>
    <scope>NUCLEOTIDE SEQUENCE [LARGE SCALE GENOMIC DNA]</scope>
    <source>
        <strain evidence="2 3">FT3S</strain>
    </source>
</reference>
<sequence>MTRKFLPDNETLITAILVLTSIAIGVYFDIGTRWRLSETWECHQTDNNSSTTEKFGLFGSQTTLSTSGPYSGLQIFSSYSLNGKKVRTTAKSMKLANGEMKKLEKIQQGHIEFNITNITKDQLFYTVEALNKRADVQCKIRD</sequence>
<keyword evidence="1" id="KW-1133">Transmembrane helix</keyword>
<name>A0A7W2EJ83_9BURK</name>
<dbReference type="Proteomes" id="UP000566711">
    <property type="component" value="Unassembled WGS sequence"/>
</dbReference>
<feature type="transmembrane region" description="Helical" evidence="1">
    <location>
        <begin position="12"/>
        <end position="30"/>
    </location>
</feature>